<name>A0A254PY85_9BURK</name>
<proteinExistence type="inferred from homology"/>
<dbReference type="GO" id="GO:0042597">
    <property type="term" value="C:periplasmic space"/>
    <property type="evidence" value="ECO:0007669"/>
    <property type="project" value="UniProtKB-SubCell"/>
</dbReference>
<feature type="signal peptide" evidence="8">
    <location>
        <begin position="1"/>
        <end position="24"/>
    </location>
</feature>
<dbReference type="UniPathway" id="UPA00286"/>
<comment type="similarity">
    <text evidence="3">Belongs to the AlgF family.</text>
</comment>
<evidence type="ECO:0000256" key="6">
    <source>
        <dbReference type="ARBA" id="ARBA00022764"/>
    </source>
</evidence>
<sequence length="226" mass="23981">MKLPNIFTLIISITASSFCYTAYAADIALYPTGPSQDSAFVRFINGMDENLSVMAGETKAKIALSVNEPASKYYPVGSKAKITGEFSNGKVSSPISLTVKPSEFATVVALANGSNLKQVIVKEQPDDFNALKSSLALYNLSSAGCASAGLLVVDRAVSLFEKVKDGTLQRRLINPVSLSVQLTCSSKPVGKVLDLGLLQAGQRYSVFAVPASDSPRIFFAVDTIAR</sequence>
<accession>A0A254PY85</accession>
<feature type="chain" id="PRO_5013010384" description="Alginate biosynthesis protein AlgF" evidence="8">
    <location>
        <begin position="25"/>
        <end position="226"/>
    </location>
</feature>
<evidence type="ECO:0000256" key="5">
    <source>
        <dbReference type="ARBA" id="ARBA00022729"/>
    </source>
</evidence>
<organism evidence="9 10">
    <name type="scientific">Polynucleobacter aenigmaticus</name>
    <dbReference type="NCBI Taxonomy" id="1743164"/>
    <lineage>
        <taxon>Bacteria</taxon>
        <taxon>Pseudomonadati</taxon>
        <taxon>Pseudomonadota</taxon>
        <taxon>Betaproteobacteria</taxon>
        <taxon>Burkholderiales</taxon>
        <taxon>Burkholderiaceae</taxon>
        <taxon>Polynucleobacter</taxon>
    </lineage>
</organism>
<keyword evidence="6" id="KW-0574">Periplasm</keyword>
<evidence type="ECO:0000256" key="7">
    <source>
        <dbReference type="ARBA" id="ARBA00022841"/>
    </source>
</evidence>
<dbReference type="EMBL" id="NGUO01000011">
    <property type="protein sequence ID" value="OWS71264.1"/>
    <property type="molecule type" value="Genomic_DNA"/>
</dbReference>
<evidence type="ECO:0000256" key="2">
    <source>
        <dbReference type="ARBA" id="ARBA00005182"/>
    </source>
</evidence>
<dbReference type="Pfam" id="PF11182">
    <property type="entry name" value="AlgF"/>
    <property type="match status" value="1"/>
</dbReference>
<keyword evidence="7" id="KW-0016">Alginate biosynthesis</keyword>
<comment type="subcellular location">
    <subcellularLocation>
        <location evidence="1">Periplasm</location>
    </subcellularLocation>
</comment>
<gene>
    <name evidence="9" type="ORF">CBI30_07405</name>
</gene>
<dbReference type="GO" id="GO:0042121">
    <property type="term" value="P:alginic acid biosynthetic process"/>
    <property type="evidence" value="ECO:0007669"/>
    <property type="project" value="UniProtKB-UniPathway"/>
</dbReference>
<evidence type="ECO:0000313" key="10">
    <source>
        <dbReference type="Proteomes" id="UP000198104"/>
    </source>
</evidence>
<dbReference type="InterPro" id="IPR035422">
    <property type="entry name" value="AlgF"/>
</dbReference>
<dbReference type="RefSeq" id="WP_088527676.1">
    <property type="nucleotide sequence ID" value="NZ_NGUO01000011.1"/>
</dbReference>
<evidence type="ECO:0000313" key="9">
    <source>
        <dbReference type="EMBL" id="OWS71264.1"/>
    </source>
</evidence>
<comment type="pathway">
    <text evidence="2">Glycan biosynthesis; alginate biosynthesis.</text>
</comment>
<comment type="caution">
    <text evidence="9">The sequence shown here is derived from an EMBL/GenBank/DDBJ whole genome shotgun (WGS) entry which is preliminary data.</text>
</comment>
<keyword evidence="10" id="KW-1185">Reference proteome</keyword>
<evidence type="ECO:0000256" key="4">
    <source>
        <dbReference type="ARBA" id="ARBA00013964"/>
    </source>
</evidence>
<dbReference type="Proteomes" id="UP000198104">
    <property type="component" value="Unassembled WGS sequence"/>
</dbReference>
<dbReference type="AlphaFoldDB" id="A0A254PY85"/>
<protein>
    <recommendedName>
        <fullName evidence="4">Alginate biosynthesis protein AlgF</fullName>
    </recommendedName>
</protein>
<evidence type="ECO:0000256" key="3">
    <source>
        <dbReference type="ARBA" id="ARBA00010033"/>
    </source>
</evidence>
<evidence type="ECO:0000256" key="1">
    <source>
        <dbReference type="ARBA" id="ARBA00004418"/>
    </source>
</evidence>
<reference evidence="9 10" key="1">
    <citation type="submission" date="2017-05" db="EMBL/GenBank/DDBJ databases">
        <title>Polynucleobacter sp. MWH-K35W1 isolated from the permanently anoxic monimolimnion of a meromictic lake.</title>
        <authorList>
            <person name="Hahn M.W."/>
        </authorList>
    </citation>
    <scope>NUCLEOTIDE SEQUENCE [LARGE SCALE GENOMIC DNA]</scope>
    <source>
        <strain evidence="9 10">MWH-K35W1</strain>
    </source>
</reference>
<evidence type="ECO:0000256" key="8">
    <source>
        <dbReference type="SAM" id="SignalP"/>
    </source>
</evidence>
<keyword evidence="5 8" id="KW-0732">Signal</keyword>
<dbReference type="OrthoDB" id="8718161at2"/>